<gene>
    <name evidence="2" type="ORF">QBC35DRAFT_395048</name>
</gene>
<feature type="compositionally biased region" description="Acidic residues" evidence="1">
    <location>
        <begin position="410"/>
        <end position="419"/>
    </location>
</feature>
<dbReference type="PANTHER" id="PTHR15410">
    <property type="entry name" value="HIRA-INTERACTING PROTEIN 3"/>
    <property type="match status" value="1"/>
</dbReference>
<feature type="compositionally biased region" description="Acidic residues" evidence="1">
    <location>
        <begin position="429"/>
        <end position="438"/>
    </location>
</feature>
<accession>A0AAN6WMJ3</accession>
<name>A0AAN6WMJ3_9PEZI</name>
<keyword evidence="3" id="KW-1185">Reference proteome</keyword>
<dbReference type="InterPro" id="IPR037647">
    <property type="entry name" value="HIRIP3"/>
</dbReference>
<dbReference type="PANTHER" id="PTHR15410:SF2">
    <property type="entry name" value="HIRA-INTERACTING PROTEIN 3"/>
    <property type="match status" value="1"/>
</dbReference>
<dbReference type="AlphaFoldDB" id="A0AAN6WMJ3"/>
<organism evidence="2 3">
    <name type="scientific">Podospora australis</name>
    <dbReference type="NCBI Taxonomy" id="1536484"/>
    <lineage>
        <taxon>Eukaryota</taxon>
        <taxon>Fungi</taxon>
        <taxon>Dikarya</taxon>
        <taxon>Ascomycota</taxon>
        <taxon>Pezizomycotina</taxon>
        <taxon>Sordariomycetes</taxon>
        <taxon>Sordariomycetidae</taxon>
        <taxon>Sordariales</taxon>
        <taxon>Podosporaceae</taxon>
        <taxon>Podospora</taxon>
    </lineage>
</organism>
<dbReference type="GO" id="GO:0005634">
    <property type="term" value="C:nucleus"/>
    <property type="evidence" value="ECO:0007669"/>
    <property type="project" value="TreeGrafter"/>
</dbReference>
<feature type="compositionally biased region" description="Basic residues" evidence="1">
    <location>
        <begin position="145"/>
        <end position="158"/>
    </location>
</feature>
<feature type="region of interest" description="Disordered" evidence="1">
    <location>
        <begin position="387"/>
        <end position="465"/>
    </location>
</feature>
<evidence type="ECO:0000313" key="3">
    <source>
        <dbReference type="Proteomes" id="UP001302126"/>
    </source>
</evidence>
<dbReference type="EMBL" id="MU864599">
    <property type="protein sequence ID" value="KAK4182897.1"/>
    <property type="molecule type" value="Genomic_DNA"/>
</dbReference>
<proteinExistence type="predicted"/>
<feature type="region of interest" description="Disordered" evidence="1">
    <location>
        <begin position="62"/>
        <end position="307"/>
    </location>
</feature>
<comment type="caution">
    <text evidence="2">The sequence shown here is derived from an EMBL/GenBank/DDBJ whole genome shotgun (WGS) entry which is preliminary data.</text>
</comment>
<dbReference type="Proteomes" id="UP001302126">
    <property type="component" value="Unassembled WGS sequence"/>
</dbReference>
<feature type="compositionally biased region" description="Basic residues" evidence="1">
    <location>
        <begin position="286"/>
        <end position="297"/>
    </location>
</feature>
<reference evidence="2" key="2">
    <citation type="submission" date="2023-05" db="EMBL/GenBank/DDBJ databases">
        <authorList>
            <consortium name="Lawrence Berkeley National Laboratory"/>
            <person name="Steindorff A."/>
            <person name="Hensen N."/>
            <person name="Bonometti L."/>
            <person name="Westerberg I."/>
            <person name="Brannstrom I.O."/>
            <person name="Guillou S."/>
            <person name="Cros-Aarteil S."/>
            <person name="Calhoun S."/>
            <person name="Haridas S."/>
            <person name="Kuo A."/>
            <person name="Mondo S."/>
            <person name="Pangilinan J."/>
            <person name="Riley R."/>
            <person name="Labutti K."/>
            <person name="Andreopoulos B."/>
            <person name="Lipzen A."/>
            <person name="Chen C."/>
            <person name="Yanf M."/>
            <person name="Daum C."/>
            <person name="Ng V."/>
            <person name="Clum A."/>
            <person name="Ohm R."/>
            <person name="Martin F."/>
            <person name="Silar P."/>
            <person name="Natvig D."/>
            <person name="Lalanne C."/>
            <person name="Gautier V."/>
            <person name="Ament-Velasquez S.L."/>
            <person name="Kruys A."/>
            <person name="Hutchinson M.I."/>
            <person name="Powell A.J."/>
            <person name="Barry K."/>
            <person name="Miller A.N."/>
            <person name="Grigoriev I.V."/>
            <person name="Debuchy R."/>
            <person name="Gladieux P."/>
            <person name="Thoren M.H."/>
            <person name="Johannesson H."/>
        </authorList>
    </citation>
    <scope>NUCLEOTIDE SEQUENCE</scope>
    <source>
        <strain evidence="2">PSN309</strain>
    </source>
</reference>
<feature type="compositionally biased region" description="Acidic residues" evidence="1">
    <location>
        <begin position="219"/>
        <end position="229"/>
    </location>
</feature>
<evidence type="ECO:0000313" key="2">
    <source>
        <dbReference type="EMBL" id="KAK4182897.1"/>
    </source>
</evidence>
<reference evidence="2" key="1">
    <citation type="journal article" date="2023" name="Mol. Phylogenet. Evol.">
        <title>Genome-scale phylogeny and comparative genomics of the fungal order Sordariales.</title>
        <authorList>
            <person name="Hensen N."/>
            <person name="Bonometti L."/>
            <person name="Westerberg I."/>
            <person name="Brannstrom I.O."/>
            <person name="Guillou S."/>
            <person name="Cros-Aarteil S."/>
            <person name="Calhoun S."/>
            <person name="Haridas S."/>
            <person name="Kuo A."/>
            <person name="Mondo S."/>
            <person name="Pangilinan J."/>
            <person name="Riley R."/>
            <person name="LaButti K."/>
            <person name="Andreopoulos B."/>
            <person name="Lipzen A."/>
            <person name="Chen C."/>
            <person name="Yan M."/>
            <person name="Daum C."/>
            <person name="Ng V."/>
            <person name="Clum A."/>
            <person name="Steindorff A."/>
            <person name="Ohm R.A."/>
            <person name="Martin F."/>
            <person name="Silar P."/>
            <person name="Natvig D.O."/>
            <person name="Lalanne C."/>
            <person name="Gautier V."/>
            <person name="Ament-Velasquez S.L."/>
            <person name="Kruys A."/>
            <person name="Hutchinson M.I."/>
            <person name="Powell A.J."/>
            <person name="Barry K."/>
            <person name="Miller A.N."/>
            <person name="Grigoriev I.V."/>
            <person name="Debuchy R."/>
            <person name="Gladieux P."/>
            <person name="Hiltunen Thoren M."/>
            <person name="Johannesson H."/>
        </authorList>
    </citation>
    <scope>NUCLEOTIDE SEQUENCE</scope>
    <source>
        <strain evidence="2">PSN309</strain>
    </source>
</reference>
<sequence>MAPKKPAEKAIVAELADAVRRIYNGPDRDNLTVNYVRQAVEEKLGFDDGFLKEGDWKAKSKDAIHSALQEAENAEPPSSLPVAPSPKPPAKRKAKADPKNGAGNRNKRAKKSPLPEPSEDELSEISEPGDNGSDSDSDLSEPIPKKRKVAKKPANKKRIVSDDEDTDPSEKNTPAKPTGKPDTKNKMPKPARVNDTSELSSIEPPALSDEDGAAKKDEDDGSELSDVIDDAPPKSKQKAKSQPKASPVTLAEEEDKGNETSSSLSSVIDDGPPTKRKSKSKDPVKKKAAASTGRKKGGAATEVSPDEAQIKTLQSQLKKCGVNKVWAFEFKKRGDDTPKAKIRRLKEALAEIGMTGRFSEARAKEIKEQRELMADVDAVQQYDQTFGLNASGRRARRAGAAKTNLRESFGSDDDDDDEDGGAKTTKSGDDEDSDEDDDGPQRARIRGPAKRRADLAFLGDESESD</sequence>
<evidence type="ECO:0008006" key="4">
    <source>
        <dbReference type="Google" id="ProtNLM"/>
    </source>
</evidence>
<protein>
    <recommendedName>
        <fullName evidence="4">Transcriptional regulator</fullName>
    </recommendedName>
</protein>
<evidence type="ECO:0000256" key="1">
    <source>
        <dbReference type="SAM" id="MobiDB-lite"/>
    </source>
</evidence>